<dbReference type="AlphaFoldDB" id="A0A5B7K266"/>
<evidence type="ECO:0000313" key="2">
    <source>
        <dbReference type="Proteomes" id="UP000324222"/>
    </source>
</evidence>
<organism evidence="1 2">
    <name type="scientific">Portunus trituberculatus</name>
    <name type="common">Swimming crab</name>
    <name type="synonym">Neptunus trituberculatus</name>
    <dbReference type="NCBI Taxonomy" id="210409"/>
    <lineage>
        <taxon>Eukaryota</taxon>
        <taxon>Metazoa</taxon>
        <taxon>Ecdysozoa</taxon>
        <taxon>Arthropoda</taxon>
        <taxon>Crustacea</taxon>
        <taxon>Multicrustacea</taxon>
        <taxon>Malacostraca</taxon>
        <taxon>Eumalacostraca</taxon>
        <taxon>Eucarida</taxon>
        <taxon>Decapoda</taxon>
        <taxon>Pleocyemata</taxon>
        <taxon>Brachyura</taxon>
        <taxon>Eubrachyura</taxon>
        <taxon>Portunoidea</taxon>
        <taxon>Portunidae</taxon>
        <taxon>Portuninae</taxon>
        <taxon>Portunus</taxon>
    </lineage>
</organism>
<gene>
    <name evidence="1" type="ORF">E2C01_096207</name>
</gene>
<proteinExistence type="predicted"/>
<dbReference type="Proteomes" id="UP000324222">
    <property type="component" value="Unassembled WGS sequence"/>
</dbReference>
<name>A0A5B7K266_PORTR</name>
<dbReference type="EMBL" id="VSRR010124054">
    <property type="protein sequence ID" value="MPD00714.1"/>
    <property type="molecule type" value="Genomic_DNA"/>
</dbReference>
<reference evidence="1 2" key="1">
    <citation type="submission" date="2019-05" db="EMBL/GenBank/DDBJ databases">
        <title>Another draft genome of Portunus trituberculatus and its Hox gene families provides insights of decapod evolution.</title>
        <authorList>
            <person name="Jeong J.-H."/>
            <person name="Song I."/>
            <person name="Kim S."/>
            <person name="Choi T."/>
            <person name="Kim D."/>
            <person name="Ryu S."/>
            <person name="Kim W."/>
        </authorList>
    </citation>
    <scope>NUCLEOTIDE SEQUENCE [LARGE SCALE GENOMIC DNA]</scope>
    <source>
        <tissue evidence="1">Muscle</tissue>
    </source>
</reference>
<sequence length="96" mass="10595">MLPSTTITTTIITGCNSPQPIFFPSSPQLIVIMTNTTTTITTIITTPAANVIDIFTTAVITNAHHHKYNSKYTTPHFSTLEFVEDGKEKIKKKLKS</sequence>
<protein>
    <submittedName>
        <fullName evidence="1">Uncharacterized protein</fullName>
    </submittedName>
</protein>
<comment type="caution">
    <text evidence="1">The sequence shown here is derived from an EMBL/GenBank/DDBJ whole genome shotgun (WGS) entry which is preliminary data.</text>
</comment>
<evidence type="ECO:0000313" key="1">
    <source>
        <dbReference type="EMBL" id="MPD00714.1"/>
    </source>
</evidence>
<accession>A0A5B7K266</accession>
<keyword evidence="2" id="KW-1185">Reference proteome</keyword>